<dbReference type="OrthoDB" id="266334at2759"/>
<organism evidence="8 9">
    <name type="scientific">Saitozyma podzolica</name>
    <dbReference type="NCBI Taxonomy" id="1890683"/>
    <lineage>
        <taxon>Eukaryota</taxon>
        <taxon>Fungi</taxon>
        <taxon>Dikarya</taxon>
        <taxon>Basidiomycota</taxon>
        <taxon>Agaricomycotina</taxon>
        <taxon>Tremellomycetes</taxon>
        <taxon>Tremellales</taxon>
        <taxon>Trimorphomycetaceae</taxon>
        <taxon>Saitozyma</taxon>
    </lineage>
</organism>
<dbReference type="Pfam" id="PF07738">
    <property type="entry name" value="Sad1_UNC"/>
    <property type="match status" value="1"/>
</dbReference>
<feature type="coiled-coil region" evidence="5">
    <location>
        <begin position="391"/>
        <end position="418"/>
    </location>
</feature>
<dbReference type="InterPro" id="IPR045120">
    <property type="entry name" value="Suco/Slp1-like"/>
</dbReference>
<dbReference type="PANTHER" id="PTHR12953">
    <property type="entry name" value="MEMBRANE PROTEIN CH1 RELATED"/>
    <property type="match status" value="1"/>
</dbReference>
<evidence type="ECO:0000256" key="2">
    <source>
        <dbReference type="ARBA" id="ARBA00022692"/>
    </source>
</evidence>
<dbReference type="GO" id="GO:0016020">
    <property type="term" value="C:membrane"/>
    <property type="evidence" value="ECO:0007669"/>
    <property type="project" value="InterPro"/>
</dbReference>
<dbReference type="STRING" id="1890683.A0A427Y7Z7"/>
<protein>
    <recommendedName>
        <fullName evidence="7">SUN domain-containing protein</fullName>
    </recommendedName>
</protein>
<feature type="compositionally biased region" description="Basic and acidic residues" evidence="6">
    <location>
        <begin position="224"/>
        <end position="233"/>
    </location>
</feature>
<evidence type="ECO:0000256" key="4">
    <source>
        <dbReference type="ARBA" id="ARBA00023136"/>
    </source>
</evidence>
<keyword evidence="4" id="KW-0472">Membrane</keyword>
<evidence type="ECO:0000256" key="3">
    <source>
        <dbReference type="ARBA" id="ARBA00022989"/>
    </source>
</evidence>
<dbReference type="PROSITE" id="PS51469">
    <property type="entry name" value="SUN"/>
    <property type="match status" value="1"/>
</dbReference>
<feature type="region of interest" description="Disordered" evidence="6">
    <location>
        <begin position="224"/>
        <end position="253"/>
    </location>
</feature>
<dbReference type="EMBL" id="RSCD01000017">
    <property type="protein sequence ID" value="RSH87208.1"/>
    <property type="molecule type" value="Genomic_DNA"/>
</dbReference>
<feature type="compositionally biased region" description="Low complexity" evidence="6">
    <location>
        <begin position="293"/>
        <end position="320"/>
    </location>
</feature>
<feature type="domain" description="SUN" evidence="7">
    <location>
        <begin position="54"/>
        <end position="215"/>
    </location>
</feature>
<evidence type="ECO:0000256" key="6">
    <source>
        <dbReference type="SAM" id="MobiDB-lite"/>
    </source>
</evidence>
<dbReference type="GO" id="GO:0012505">
    <property type="term" value="C:endomembrane system"/>
    <property type="evidence" value="ECO:0007669"/>
    <property type="project" value="UniProtKB-SubCell"/>
</dbReference>
<evidence type="ECO:0000313" key="8">
    <source>
        <dbReference type="EMBL" id="RSH87208.1"/>
    </source>
</evidence>
<dbReference type="SUPFAM" id="SSF49785">
    <property type="entry name" value="Galactose-binding domain-like"/>
    <property type="match status" value="1"/>
</dbReference>
<feature type="compositionally biased region" description="Basic and acidic residues" evidence="6">
    <location>
        <begin position="469"/>
        <end position="478"/>
    </location>
</feature>
<evidence type="ECO:0000256" key="5">
    <source>
        <dbReference type="SAM" id="Coils"/>
    </source>
</evidence>
<dbReference type="GO" id="GO:0034975">
    <property type="term" value="P:protein folding in endoplasmic reticulum"/>
    <property type="evidence" value="ECO:0007669"/>
    <property type="project" value="TreeGrafter"/>
</dbReference>
<sequence length="510" mass="57221">MTQSESPAEAAEADFVSFEEWKRIKQAEDEGPDAGSNASDPIPLPVEQELVDTEVSVAGAEQNDTKLKAPPAHIHSRYNYASPDCSARIHSASPLTQHASSLLHKSRDRYMLTPCKSDEHWVVIELCDEIRIEAIELAVWEFFSGVVREVKVSVGEEDEVDSGEWVEVGAFVGKNTFVLPQPTSFHRFVRLEFPSYYGTEYYCPVSHVKVFGMNQMEAFKWEQKKSNAKEQEKPAPLPRKAVERDLEADRHHEEERAAELIQLERLVQAQARRFPEPDVIEVVPAETTGSTQPATPSSSVNVSPNTSSTSNYTAAASNASEPVNATTIRPPRSESSESIYALIVRRLNALEGNSSLVARYIEEQSRTMRTMLEKAERGWEEWKNEREGEERGRWEQEVEQQRIAMDKIQSQLRILADELSYERRRGLAQLFILLVIIALGTEEKFLRTEELIRTTGGTSHRHGSGPSARSDRRVETGRSSHANANKTAFSCKLKSCGYTPPTQGATCANL</sequence>
<dbReference type="InterPro" id="IPR008979">
    <property type="entry name" value="Galactose-bd-like_sf"/>
</dbReference>
<comment type="caution">
    <text evidence="8">The sequence shown here is derived from an EMBL/GenBank/DDBJ whole genome shotgun (WGS) entry which is preliminary data.</text>
</comment>
<feature type="compositionally biased region" description="Basic and acidic residues" evidence="6">
    <location>
        <begin position="19"/>
        <end position="28"/>
    </location>
</feature>
<comment type="subcellular location">
    <subcellularLocation>
        <location evidence="1">Endomembrane system</location>
    </subcellularLocation>
</comment>
<feature type="region of interest" description="Disordered" evidence="6">
    <location>
        <begin position="455"/>
        <end position="481"/>
    </location>
</feature>
<dbReference type="Proteomes" id="UP000279259">
    <property type="component" value="Unassembled WGS sequence"/>
</dbReference>
<dbReference type="GO" id="GO:0005737">
    <property type="term" value="C:cytoplasm"/>
    <property type="evidence" value="ECO:0007669"/>
    <property type="project" value="TreeGrafter"/>
</dbReference>
<keyword evidence="3" id="KW-1133">Transmembrane helix</keyword>
<keyword evidence="9" id="KW-1185">Reference proteome</keyword>
<name>A0A427Y7Z7_9TREE</name>
<keyword evidence="5" id="KW-0175">Coiled coil</keyword>
<proteinExistence type="predicted"/>
<keyword evidence="2" id="KW-0812">Transmembrane</keyword>
<dbReference type="InterPro" id="IPR012919">
    <property type="entry name" value="SUN_dom"/>
</dbReference>
<dbReference type="PANTHER" id="PTHR12953:SF0">
    <property type="entry name" value="SUN DOMAIN-CONTAINING OSSIFICATION FACTOR"/>
    <property type="match status" value="1"/>
</dbReference>
<dbReference type="AlphaFoldDB" id="A0A427Y7Z7"/>
<evidence type="ECO:0000313" key="9">
    <source>
        <dbReference type="Proteomes" id="UP000279259"/>
    </source>
</evidence>
<feature type="compositionally biased region" description="Basic and acidic residues" evidence="6">
    <location>
        <begin position="240"/>
        <end position="253"/>
    </location>
</feature>
<gene>
    <name evidence="8" type="ORF">EHS25_003117</name>
</gene>
<accession>A0A427Y7Z7</accession>
<feature type="region of interest" description="Disordered" evidence="6">
    <location>
        <begin position="285"/>
        <end position="331"/>
    </location>
</feature>
<evidence type="ECO:0000256" key="1">
    <source>
        <dbReference type="ARBA" id="ARBA00004308"/>
    </source>
</evidence>
<evidence type="ECO:0000259" key="7">
    <source>
        <dbReference type="PROSITE" id="PS51469"/>
    </source>
</evidence>
<reference evidence="8 9" key="1">
    <citation type="submission" date="2018-11" db="EMBL/GenBank/DDBJ databases">
        <title>Genome sequence of Saitozyma podzolica DSM 27192.</title>
        <authorList>
            <person name="Aliyu H."/>
            <person name="Gorte O."/>
            <person name="Ochsenreither K."/>
        </authorList>
    </citation>
    <scope>NUCLEOTIDE SEQUENCE [LARGE SCALE GENOMIC DNA]</scope>
    <source>
        <strain evidence="8 9">DSM 27192</strain>
    </source>
</reference>
<feature type="region of interest" description="Disordered" evidence="6">
    <location>
        <begin position="1"/>
        <end position="43"/>
    </location>
</feature>